<accession>A0A8B8HAP4</accession>
<dbReference type="GO" id="GO:0005634">
    <property type="term" value="C:nucleus"/>
    <property type="evidence" value="ECO:0007669"/>
    <property type="project" value="UniProtKB-SubCell"/>
</dbReference>
<keyword evidence="7" id="KW-1185">Reference proteome</keyword>
<keyword evidence="4" id="KW-0539">Nucleus</keyword>
<evidence type="ECO:0000256" key="2">
    <source>
        <dbReference type="ARBA" id="ARBA00023015"/>
    </source>
</evidence>
<reference evidence="8" key="2">
    <citation type="submission" date="2025-04" db="UniProtKB">
        <authorList>
            <consortium name="RefSeq"/>
        </authorList>
    </citation>
    <scope>IDENTIFICATION</scope>
    <source>
        <strain evidence="8">DH4</strain>
        <tissue evidence="8">Whole body</tissue>
    </source>
</reference>
<dbReference type="GO" id="GO:0006355">
    <property type="term" value="P:regulation of DNA-templated transcription"/>
    <property type="evidence" value="ECO:0007669"/>
    <property type="project" value="InterPro"/>
</dbReference>
<name>A0A7M7MRR8_APIME</name>
<feature type="compositionally biased region" description="Low complexity" evidence="5">
    <location>
        <begin position="81"/>
        <end position="102"/>
    </location>
</feature>
<evidence type="ECO:0000313" key="7">
    <source>
        <dbReference type="Proteomes" id="UP000005203"/>
    </source>
</evidence>
<evidence type="ECO:0000256" key="1">
    <source>
        <dbReference type="ARBA" id="ARBA00004123"/>
    </source>
</evidence>
<comment type="subcellular location">
    <subcellularLocation>
        <location evidence="1">Nucleus</location>
    </subcellularLocation>
</comment>
<evidence type="ECO:0000256" key="4">
    <source>
        <dbReference type="ARBA" id="ARBA00023242"/>
    </source>
</evidence>
<gene>
    <name evidence="6" type="primary">726247</name>
    <name evidence="8" type="synonym">LOC726247</name>
</gene>
<evidence type="ECO:0000256" key="3">
    <source>
        <dbReference type="ARBA" id="ARBA00023163"/>
    </source>
</evidence>
<evidence type="ECO:0000313" key="8">
    <source>
        <dbReference type="RefSeq" id="XP_026299939.1"/>
    </source>
</evidence>
<dbReference type="InterPro" id="IPR011520">
    <property type="entry name" value="Vg_fam"/>
</dbReference>
<feature type="region of interest" description="Disordered" evidence="5">
    <location>
        <begin position="75"/>
        <end position="149"/>
    </location>
</feature>
<protein>
    <submittedName>
        <fullName evidence="8">Protein vestigial isoform X3</fullName>
    </submittedName>
</protein>
<evidence type="ECO:0000256" key="5">
    <source>
        <dbReference type="SAM" id="MobiDB-lite"/>
    </source>
</evidence>
<dbReference type="AlphaFoldDB" id="A0A7M7MRR8"/>
<feature type="compositionally biased region" description="Basic residues" evidence="5">
    <location>
        <begin position="27"/>
        <end position="39"/>
    </location>
</feature>
<evidence type="ECO:0000313" key="6">
    <source>
        <dbReference type="EnsemblMetazoa" id="XP_026299939"/>
    </source>
</evidence>
<dbReference type="Proteomes" id="UP000005203">
    <property type="component" value="Linkage group LG12"/>
</dbReference>
<dbReference type="RefSeq" id="XP_026299939.1">
    <property type="nucleotide sequence ID" value="XM_026444154.1"/>
</dbReference>
<feature type="compositionally biased region" description="Pro residues" evidence="5">
    <location>
        <begin position="103"/>
        <end position="115"/>
    </location>
</feature>
<proteinExistence type="predicted"/>
<feature type="region of interest" description="Disordered" evidence="5">
    <location>
        <begin position="14"/>
        <end position="56"/>
    </location>
</feature>
<keyword evidence="3" id="KW-0804">Transcription</keyword>
<dbReference type="EnsemblMetazoa" id="XM_026444154">
    <property type="protein sequence ID" value="XP_026299939"/>
    <property type="gene ID" value="LOC726247"/>
</dbReference>
<sequence length="292" mass="32755">MSCSEVMYQYYPYLYQRPPPPPPPHPTHPHTAPHTHPHTNPHAAHDSPTRSASFQSFSAATATHQYDRLNVHQRPLGQICPTGGSVPQGQQSSAGSVGSAPSPASPRPTPQPRPPVASTASQPSRTLDDDRSTDAVGTGTAAEDSDDGESIAQYVSTNCVVFTHYRGDAASEVEEHFQRALAHDKPKENISPMFMRNFPPSFWKSQHPGEVYECPTDPWHPHYPQYHHRSRVSGSRFQRPLLVLEASDGVSWAELIRNIRWVDVRERKRHEVFETANRNRMKKELSSSFERT</sequence>
<keyword evidence="2" id="KW-0805">Transcription regulation</keyword>
<dbReference type="Pfam" id="PF07545">
    <property type="entry name" value="Vg_Tdu"/>
    <property type="match status" value="1"/>
</dbReference>
<reference evidence="6" key="1">
    <citation type="submission" date="2021-01" db="UniProtKB">
        <authorList>
            <consortium name="EnsemblMetazoa"/>
        </authorList>
    </citation>
    <scope>IDENTIFICATION</scope>
    <source>
        <strain evidence="6">DH4</strain>
    </source>
</reference>
<accession>A0A7M7MRR8</accession>
<feature type="compositionally biased region" description="Pro residues" evidence="5">
    <location>
        <begin position="17"/>
        <end position="26"/>
    </location>
</feature>
<organism evidence="6">
    <name type="scientific">Apis mellifera</name>
    <name type="common">Honeybee</name>
    <dbReference type="NCBI Taxonomy" id="7460"/>
    <lineage>
        <taxon>Eukaryota</taxon>
        <taxon>Metazoa</taxon>
        <taxon>Ecdysozoa</taxon>
        <taxon>Arthropoda</taxon>
        <taxon>Hexapoda</taxon>
        <taxon>Insecta</taxon>
        <taxon>Pterygota</taxon>
        <taxon>Neoptera</taxon>
        <taxon>Endopterygota</taxon>
        <taxon>Hymenoptera</taxon>
        <taxon>Apocrita</taxon>
        <taxon>Aculeata</taxon>
        <taxon>Apoidea</taxon>
        <taxon>Anthophila</taxon>
        <taxon>Apidae</taxon>
        <taxon>Apis</taxon>
    </lineage>
</organism>